<organism evidence="1 2">
    <name type="scientific">Mycobacterium tuberculosis</name>
    <dbReference type="NCBI Taxonomy" id="1773"/>
    <lineage>
        <taxon>Bacteria</taxon>
        <taxon>Bacillati</taxon>
        <taxon>Actinomycetota</taxon>
        <taxon>Actinomycetes</taxon>
        <taxon>Mycobacteriales</taxon>
        <taxon>Mycobacteriaceae</taxon>
        <taxon>Mycobacterium</taxon>
        <taxon>Mycobacterium tuberculosis complex</taxon>
    </lineage>
</organism>
<comment type="caution">
    <text evidence="1">The sequence shown here is derived from an EMBL/GenBank/DDBJ whole genome shotgun (WGS) entry which is preliminary data.</text>
</comment>
<dbReference type="EMBL" id="QTBD01000205">
    <property type="protein sequence ID" value="REQ48764.1"/>
    <property type="molecule type" value="Genomic_DNA"/>
</dbReference>
<sequence>MWRRAWQATFRRVVDDQSVIEHRSKVSPTVGIKRFASRAFRQYVDSTIRDYSPSLTSPG</sequence>
<dbReference type="AlphaFoldDB" id="A0AB73YZ67"/>
<gene>
    <name evidence="1" type="ORF">DSJ38_17575</name>
</gene>
<protein>
    <submittedName>
        <fullName evidence="1">Uncharacterized protein</fullName>
    </submittedName>
</protein>
<evidence type="ECO:0000313" key="2">
    <source>
        <dbReference type="Proteomes" id="UP000256381"/>
    </source>
</evidence>
<accession>A0AB73YZ67</accession>
<proteinExistence type="predicted"/>
<reference evidence="1 2" key="1">
    <citation type="journal article" date="2017" name="N. Engl. J. Med.">
        <title>Transmission of Extensively Drug-Resistant Tuberculosis in South Africa.</title>
        <authorList>
            <person name="Shah N.S."/>
            <person name="Auld S.C."/>
            <person name="Brust J.C."/>
            <person name="Mathema B."/>
            <person name="Ismail N."/>
            <person name="Moodley P."/>
            <person name="Mlisana K."/>
            <person name="Allana S."/>
            <person name="Campbell A."/>
            <person name="Mthiyane T."/>
            <person name="Morris N."/>
            <person name="Mpangase P."/>
            <person name="van der Meulen H."/>
            <person name="Omar S.V."/>
            <person name="Brown T.S."/>
            <person name="Narechania A."/>
            <person name="Shaskina E."/>
            <person name="Kapwata T."/>
            <person name="Kreiswirth B."/>
            <person name="Gandhi N.R."/>
        </authorList>
    </citation>
    <scope>NUCLEOTIDE SEQUENCE [LARGE SCALE GENOMIC DNA]</scope>
    <source>
        <strain evidence="1 2">32301_S10</strain>
    </source>
</reference>
<dbReference type="Proteomes" id="UP000256381">
    <property type="component" value="Unassembled WGS sequence"/>
</dbReference>
<name>A0AB73YZ67_MYCTX</name>
<evidence type="ECO:0000313" key="1">
    <source>
        <dbReference type="EMBL" id="REQ48764.1"/>
    </source>
</evidence>